<name>A0A7W4IQ97_9PROT</name>
<dbReference type="GO" id="GO:0046872">
    <property type="term" value="F:metal ion binding"/>
    <property type="evidence" value="ECO:0007669"/>
    <property type="project" value="UniProtKB-KW"/>
</dbReference>
<dbReference type="HAMAP" id="MF_00184">
    <property type="entry name" value="Thr_tRNA_synth"/>
    <property type="match status" value="1"/>
</dbReference>
<reference evidence="16 17" key="1">
    <citation type="submission" date="2020-04" db="EMBL/GenBank/DDBJ databases">
        <title>Description of novel Gluconacetobacter.</title>
        <authorList>
            <person name="Sombolestani A."/>
        </authorList>
    </citation>
    <scope>NUCLEOTIDE SEQUENCE [LARGE SCALE GENOMIC DNA]</scope>
    <source>
        <strain evidence="16 17">LMG 27801</strain>
    </source>
</reference>
<keyword evidence="5 13" id="KW-0479">Metal-binding</keyword>
<keyword evidence="2 13" id="KW-0963">Cytoplasm</keyword>
<dbReference type="InterPro" id="IPR012676">
    <property type="entry name" value="TGS-like"/>
</dbReference>
<comment type="caution">
    <text evidence="16">The sequence shown here is derived from an EMBL/GenBank/DDBJ whole genome shotgun (WGS) entry which is preliminary data.</text>
</comment>
<dbReference type="InterPro" id="IPR036621">
    <property type="entry name" value="Anticodon-bd_dom_sf"/>
</dbReference>
<dbReference type="RefSeq" id="WP_182984679.1">
    <property type="nucleotide sequence ID" value="NZ_JABEQD010000001.1"/>
</dbReference>
<dbReference type="InterPro" id="IPR012947">
    <property type="entry name" value="tRNA_SAD"/>
</dbReference>
<dbReference type="InterPro" id="IPR047246">
    <property type="entry name" value="ThrRS_anticodon"/>
</dbReference>
<dbReference type="FunFam" id="3.30.54.20:FF:000002">
    <property type="entry name" value="Threonine--tRNA ligase"/>
    <property type="match status" value="1"/>
</dbReference>
<dbReference type="Gene3D" id="3.40.50.800">
    <property type="entry name" value="Anticodon-binding domain"/>
    <property type="match status" value="1"/>
</dbReference>
<dbReference type="FunFam" id="3.30.980.10:FF:000005">
    <property type="entry name" value="Threonyl-tRNA synthetase, mitochondrial"/>
    <property type="match status" value="1"/>
</dbReference>
<dbReference type="SUPFAM" id="SSF81271">
    <property type="entry name" value="TGS-like"/>
    <property type="match status" value="1"/>
</dbReference>
<organism evidence="16 17">
    <name type="scientific">Gluconacetobacter aggeris</name>
    <dbReference type="NCBI Taxonomy" id="1286186"/>
    <lineage>
        <taxon>Bacteria</taxon>
        <taxon>Pseudomonadati</taxon>
        <taxon>Pseudomonadota</taxon>
        <taxon>Alphaproteobacteria</taxon>
        <taxon>Acetobacterales</taxon>
        <taxon>Acetobacteraceae</taxon>
        <taxon>Gluconacetobacter</taxon>
    </lineage>
</organism>
<evidence type="ECO:0000256" key="1">
    <source>
        <dbReference type="ARBA" id="ARBA00008226"/>
    </source>
</evidence>
<dbReference type="Pfam" id="PF00587">
    <property type="entry name" value="tRNA-synt_2b"/>
    <property type="match status" value="1"/>
</dbReference>
<feature type="domain" description="Aminoacyl-transfer RNA synthetases class-II family profile" evidence="14">
    <location>
        <begin position="262"/>
        <end position="536"/>
    </location>
</feature>
<keyword evidence="17" id="KW-1185">Reference proteome</keyword>
<proteinExistence type="inferred from homology"/>
<dbReference type="Gene3D" id="3.30.54.20">
    <property type="match status" value="1"/>
</dbReference>
<dbReference type="InterPro" id="IPR006195">
    <property type="entry name" value="aa-tRNA-synth_II"/>
</dbReference>
<dbReference type="FunFam" id="3.10.20.30:FF:000005">
    <property type="entry name" value="Threonine--tRNA ligase"/>
    <property type="match status" value="1"/>
</dbReference>
<keyword evidence="4 13" id="KW-0436">Ligase</keyword>
<dbReference type="InterPro" id="IPR004095">
    <property type="entry name" value="TGS"/>
</dbReference>
<dbReference type="PANTHER" id="PTHR11451">
    <property type="entry name" value="THREONINE-TRNA LIGASE"/>
    <property type="match status" value="1"/>
</dbReference>
<evidence type="ECO:0000313" key="16">
    <source>
        <dbReference type="EMBL" id="MBB2166983.1"/>
    </source>
</evidence>
<dbReference type="GO" id="GO:0005829">
    <property type="term" value="C:cytosol"/>
    <property type="evidence" value="ECO:0007669"/>
    <property type="project" value="TreeGrafter"/>
</dbReference>
<evidence type="ECO:0000313" key="17">
    <source>
        <dbReference type="Proteomes" id="UP000559860"/>
    </source>
</evidence>
<evidence type="ECO:0000256" key="2">
    <source>
        <dbReference type="ARBA" id="ARBA00022490"/>
    </source>
</evidence>
<dbReference type="NCBIfam" id="TIGR00418">
    <property type="entry name" value="thrS"/>
    <property type="match status" value="1"/>
</dbReference>
<dbReference type="InterPro" id="IPR018163">
    <property type="entry name" value="Thr/Ala-tRNA-synth_IIc_edit"/>
</dbReference>
<keyword evidence="7 13" id="KW-0862">Zinc</keyword>
<dbReference type="AlphaFoldDB" id="A0A7W4IQ97"/>
<dbReference type="SUPFAM" id="SSF55186">
    <property type="entry name" value="ThrRS/AlaRS common domain"/>
    <property type="match status" value="1"/>
</dbReference>
<dbReference type="FunFam" id="3.40.50.800:FF:000001">
    <property type="entry name" value="Threonine--tRNA ligase"/>
    <property type="match status" value="1"/>
</dbReference>
<keyword evidence="3 13" id="KW-0820">tRNA-binding</keyword>
<evidence type="ECO:0000256" key="11">
    <source>
        <dbReference type="ARBA" id="ARBA00023146"/>
    </source>
</evidence>
<evidence type="ECO:0000259" key="14">
    <source>
        <dbReference type="PROSITE" id="PS50862"/>
    </source>
</evidence>
<dbReference type="CDD" id="cd00771">
    <property type="entry name" value="ThrRS_core"/>
    <property type="match status" value="1"/>
</dbReference>
<dbReference type="InterPro" id="IPR012675">
    <property type="entry name" value="Beta-grasp_dom_sf"/>
</dbReference>
<dbReference type="SUPFAM" id="SSF55681">
    <property type="entry name" value="Class II aaRS and biotin synthetases"/>
    <property type="match status" value="1"/>
</dbReference>
<dbReference type="GO" id="GO:0005524">
    <property type="term" value="F:ATP binding"/>
    <property type="evidence" value="ECO:0007669"/>
    <property type="project" value="UniProtKB-UniRule"/>
</dbReference>
<dbReference type="Gene3D" id="3.30.930.10">
    <property type="entry name" value="Bira Bifunctional Protein, Domain 2"/>
    <property type="match status" value="1"/>
</dbReference>
<evidence type="ECO:0000256" key="4">
    <source>
        <dbReference type="ARBA" id="ARBA00022598"/>
    </source>
</evidence>
<comment type="catalytic activity">
    <reaction evidence="12 13">
        <text>tRNA(Thr) + L-threonine + ATP = L-threonyl-tRNA(Thr) + AMP + diphosphate + H(+)</text>
        <dbReference type="Rhea" id="RHEA:24624"/>
        <dbReference type="Rhea" id="RHEA-COMP:9670"/>
        <dbReference type="Rhea" id="RHEA-COMP:9704"/>
        <dbReference type="ChEBI" id="CHEBI:15378"/>
        <dbReference type="ChEBI" id="CHEBI:30616"/>
        <dbReference type="ChEBI" id="CHEBI:33019"/>
        <dbReference type="ChEBI" id="CHEBI:57926"/>
        <dbReference type="ChEBI" id="CHEBI:78442"/>
        <dbReference type="ChEBI" id="CHEBI:78534"/>
        <dbReference type="ChEBI" id="CHEBI:456215"/>
        <dbReference type="EC" id="6.1.1.3"/>
    </reaction>
</comment>
<dbReference type="InterPro" id="IPR002314">
    <property type="entry name" value="aa-tRNA-synt_IIb"/>
</dbReference>
<dbReference type="CDD" id="cd00860">
    <property type="entry name" value="ThrRS_anticodon"/>
    <property type="match status" value="1"/>
</dbReference>
<dbReference type="PRINTS" id="PR01047">
    <property type="entry name" value="TRNASYNTHTHR"/>
</dbReference>
<evidence type="ECO:0000259" key="15">
    <source>
        <dbReference type="PROSITE" id="PS51880"/>
    </source>
</evidence>
<keyword evidence="8 13" id="KW-0067">ATP-binding</keyword>
<evidence type="ECO:0000256" key="5">
    <source>
        <dbReference type="ARBA" id="ARBA00022723"/>
    </source>
</evidence>
<evidence type="ECO:0000256" key="9">
    <source>
        <dbReference type="ARBA" id="ARBA00022884"/>
    </source>
</evidence>
<comment type="subunit">
    <text evidence="13">Homodimer.</text>
</comment>
<comment type="caution">
    <text evidence="13">Lacks conserved residue(s) required for the propagation of feature annotation.</text>
</comment>
<keyword evidence="9 13" id="KW-0694">RNA-binding</keyword>
<evidence type="ECO:0000256" key="12">
    <source>
        <dbReference type="ARBA" id="ARBA00049515"/>
    </source>
</evidence>
<keyword evidence="11 13" id="KW-0030">Aminoacyl-tRNA synthetase</keyword>
<feature type="domain" description="TGS" evidence="15">
    <location>
        <begin position="1"/>
        <end position="61"/>
    </location>
</feature>
<dbReference type="PROSITE" id="PS50862">
    <property type="entry name" value="AA_TRNA_LIGASE_II"/>
    <property type="match status" value="1"/>
</dbReference>
<evidence type="ECO:0000256" key="8">
    <source>
        <dbReference type="ARBA" id="ARBA00022840"/>
    </source>
</evidence>
<evidence type="ECO:0000256" key="10">
    <source>
        <dbReference type="ARBA" id="ARBA00022917"/>
    </source>
</evidence>
<dbReference type="InterPro" id="IPR045864">
    <property type="entry name" value="aa-tRNA-synth_II/BPL/LPL"/>
</dbReference>
<dbReference type="GO" id="GO:0000049">
    <property type="term" value="F:tRNA binding"/>
    <property type="evidence" value="ECO:0007669"/>
    <property type="project" value="UniProtKB-KW"/>
</dbReference>
<evidence type="ECO:0000256" key="6">
    <source>
        <dbReference type="ARBA" id="ARBA00022741"/>
    </source>
</evidence>
<dbReference type="GO" id="GO:0004829">
    <property type="term" value="F:threonine-tRNA ligase activity"/>
    <property type="evidence" value="ECO:0007669"/>
    <property type="project" value="UniProtKB-UniRule"/>
</dbReference>
<evidence type="ECO:0000256" key="13">
    <source>
        <dbReference type="HAMAP-Rule" id="MF_00184"/>
    </source>
</evidence>
<dbReference type="InterPro" id="IPR002320">
    <property type="entry name" value="Thr-tRNA-ligase_IIa"/>
</dbReference>
<dbReference type="Gene3D" id="3.30.980.10">
    <property type="entry name" value="Threonyl-trna Synthetase, Chain A, domain 2"/>
    <property type="match status" value="1"/>
</dbReference>
<accession>A0A7W4IQ97</accession>
<protein>
    <recommendedName>
        <fullName evidence="13">Threonine--tRNA ligase</fullName>
        <ecNumber evidence="13">6.1.1.3</ecNumber>
    </recommendedName>
    <alternativeName>
        <fullName evidence="13">Threonyl-tRNA synthetase</fullName>
        <shortName evidence="13">ThrRS</shortName>
    </alternativeName>
</protein>
<dbReference type="SMART" id="SM00863">
    <property type="entry name" value="tRNA_SAD"/>
    <property type="match status" value="1"/>
</dbReference>
<dbReference type="SUPFAM" id="SSF52954">
    <property type="entry name" value="Class II aaRS ABD-related"/>
    <property type="match status" value="1"/>
</dbReference>
<sequence length="647" mass="73009">MPAITLPDGSVRHFDGPVTGTTVAASIGPGLARAALAMVVDGKDMDLSREIAHDASVRFITRKDDAALEMIRHDAAHVLAEAVQSLWPGTQVTIGPSIENGFYYDFYRNEPFSPEDFAAIEARMREIVAANAPFEREEWPREEAIRFFEAKGERFKAELIRDLPESETISIYRQGEWLDLCRGPHMRGTGDIGTAFKLMKVAGAYWRGDHRNPMLTRIYGTAWRDQKELDAHLHRLEEAERRDHRRIGREMDLFHIQEEAVGSIFWHAKGWRIYTALQDYMRRAQIRGGYEEVRTPQLVDRALWEASGHWDKYREHMFIATVEDEDKTLALKPMNCPCHVQIFRHGLRSYRELPLRMAEFGACHRYEPSGALHGIMRVRSFTQDDAHIFCTDDQIAAETARFVRMLAEVYADLGFDSFRVKFADRPEQRAGSDETWDKAEGALIEACRLAGVEYEYNPGEGAFYGPKLEFVLRDAIGRDWQCGTLQVDYVLPERLDASYVGEDSARHRPVMLHRAILGSFERFLGILIEQYAGRFPLWLAPVQVVVASIVTDAAPYAEQVAAELRAAGLTVETDTRSDKINAKVREHSLARVPVILVVGRKEAEDGTVAMRRLGGAAQEVLSLDAAVESLAQEALPPDLRRAAAPAA</sequence>
<gene>
    <name evidence="13 16" type="primary">thrS</name>
    <name evidence="16" type="ORF">HLH36_01195</name>
</gene>
<dbReference type="Pfam" id="PF02824">
    <property type="entry name" value="TGS"/>
    <property type="match status" value="1"/>
</dbReference>
<dbReference type="InterPro" id="IPR004154">
    <property type="entry name" value="Anticodon-bd"/>
</dbReference>
<feature type="binding site" evidence="13">
    <location>
        <position position="336"/>
    </location>
    <ligand>
        <name>Zn(2+)</name>
        <dbReference type="ChEBI" id="CHEBI:29105"/>
        <note>catalytic</note>
    </ligand>
</feature>
<dbReference type="Pfam" id="PF03129">
    <property type="entry name" value="HGTP_anticodon"/>
    <property type="match status" value="1"/>
</dbReference>
<dbReference type="GO" id="GO:0006435">
    <property type="term" value="P:threonyl-tRNA aminoacylation"/>
    <property type="evidence" value="ECO:0007669"/>
    <property type="project" value="UniProtKB-UniRule"/>
</dbReference>
<dbReference type="Pfam" id="PF07973">
    <property type="entry name" value="tRNA_SAD"/>
    <property type="match status" value="1"/>
</dbReference>
<dbReference type="EC" id="6.1.1.3" evidence="13"/>
<dbReference type="InterPro" id="IPR033728">
    <property type="entry name" value="ThrRS_core"/>
</dbReference>
<keyword evidence="6 13" id="KW-0547">Nucleotide-binding</keyword>
<comment type="cofactor">
    <cofactor evidence="13">
        <name>Zn(2+)</name>
        <dbReference type="ChEBI" id="CHEBI:29105"/>
    </cofactor>
    <text evidence="13">Binds 1 zinc ion per subunit.</text>
</comment>
<feature type="binding site" evidence="13">
    <location>
        <position position="387"/>
    </location>
    <ligand>
        <name>Zn(2+)</name>
        <dbReference type="ChEBI" id="CHEBI:29105"/>
        <note>catalytic</note>
    </ligand>
</feature>
<dbReference type="FunFam" id="3.30.930.10:FF:000002">
    <property type="entry name" value="Threonine--tRNA ligase"/>
    <property type="match status" value="1"/>
</dbReference>
<comment type="similarity">
    <text evidence="1 13">Belongs to the class-II aminoacyl-tRNA synthetase family.</text>
</comment>
<dbReference type="Proteomes" id="UP000559860">
    <property type="component" value="Unassembled WGS sequence"/>
</dbReference>
<dbReference type="PROSITE" id="PS51880">
    <property type="entry name" value="TGS"/>
    <property type="match status" value="1"/>
</dbReference>
<comment type="subcellular location">
    <subcellularLocation>
        <location evidence="13">Cytoplasm</location>
    </subcellularLocation>
</comment>
<dbReference type="CDD" id="cd01667">
    <property type="entry name" value="TGS_ThrRS"/>
    <property type="match status" value="1"/>
</dbReference>
<feature type="binding site" evidence="13">
    <location>
        <position position="513"/>
    </location>
    <ligand>
        <name>Zn(2+)</name>
        <dbReference type="ChEBI" id="CHEBI:29105"/>
        <note>catalytic</note>
    </ligand>
</feature>
<evidence type="ECO:0000256" key="7">
    <source>
        <dbReference type="ARBA" id="ARBA00022833"/>
    </source>
</evidence>
<dbReference type="PANTHER" id="PTHR11451:SF44">
    <property type="entry name" value="THREONINE--TRNA LIGASE, CHLOROPLASTIC_MITOCHONDRIAL 2"/>
    <property type="match status" value="1"/>
</dbReference>
<keyword evidence="10 13" id="KW-0648">Protein biosynthesis</keyword>
<dbReference type="EMBL" id="JABEQD010000001">
    <property type="protein sequence ID" value="MBB2166983.1"/>
    <property type="molecule type" value="Genomic_DNA"/>
</dbReference>
<dbReference type="Gene3D" id="3.10.20.30">
    <property type="match status" value="1"/>
</dbReference>
<evidence type="ECO:0000256" key="3">
    <source>
        <dbReference type="ARBA" id="ARBA00022555"/>
    </source>
</evidence>